<organism evidence="1 2">
    <name type="scientific">Bradyrhizobium manausense</name>
    <dbReference type="NCBI Taxonomy" id="989370"/>
    <lineage>
        <taxon>Bacteria</taxon>
        <taxon>Pseudomonadati</taxon>
        <taxon>Pseudomonadota</taxon>
        <taxon>Alphaproteobacteria</taxon>
        <taxon>Hyphomicrobiales</taxon>
        <taxon>Nitrobacteraceae</taxon>
        <taxon>Bradyrhizobium</taxon>
    </lineage>
</organism>
<name>A0A0R3E6L4_9BRAD</name>
<reference evidence="1 2" key="1">
    <citation type="submission" date="2015-09" db="EMBL/GenBank/DDBJ databases">
        <title>Draft Genome Sequence of Bradyrhizobium manausense Strain BR 3351T, a Novel Symbiotic Nitrogen-Fixing Alphaproteobacterium Isolated from Brazilian Amazon Rain Forest.</title>
        <authorList>
            <person name="De Araujo J.L."/>
            <person name="Zilli J.E."/>
        </authorList>
    </citation>
    <scope>NUCLEOTIDE SEQUENCE [LARGE SCALE GENOMIC DNA]</scope>
    <source>
        <strain evidence="1 2">BR3351</strain>
    </source>
</reference>
<keyword evidence="2" id="KW-1185">Reference proteome</keyword>
<proteinExistence type="predicted"/>
<gene>
    <name evidence="1" type="ORF">AOQ71_11075</name>
</gene>
<sequence>MPALSSAWEDAVEEEINIAFDMFLAARQAPWIVRRNGTALADAGGIKLPAGAMDLPRLDEVFPAHLLSADKQRGWFLPDFMLVDADPAFRFDVVQQAGEVTPDGKPVNQATLALSFRTEIPANVKHVLTSPDAPARVTIVPDPHPVATLSVPVTAQDGSVHPLITQGAVTPQSDGTYLATFALSQGAVEAAYERLTDLGGATLELSLNYSAWQTVFAFIPDVGFPHPTPLFHGWHFQAFGDGTSPVIEQLNVFPGGYHFFPVTVSYPPSPPTRSLPLGLSFATDAYRARFRITTRDGHTRPIIDAGDLSEFATVRSEYRELTSLGDVQAQYPSLRRLYLGQVSGTVVALPMNYGIVHGATGLAAKCDSIIDPSSNLTGSRFHFTFTVAPVVDPIDWARLAAALPGAPEAAGRGLRLTLPDGLDPRHPSMLNGFPSATAAFADGITPHTVRVSVDIADDHATPALTNVSLFLAELETAGEAPLFANMAVRLDDFFNQPVQTQATLNLHQTAGSDDLSSVIVPGSPPAAVVTNKGRFDLTLQRFALLPQLGVTALNDKVLATGQSTTLSADATGATSVAVVRSLVVPDPIPRKAMLEFISFNTQTVQQVQHPLTVHAAINFAAAGITAIDVAFSLAEAPALPVPRLTLTASHTIDFVNVLIPVDSAITGLETTVTLDITTSSGQRTVTVTHDFVDEPTLTITNTTIA</sequence>
<protein>
    <submittedName>
        <fullName evidence="1">Uncharacterized protein</fullName>
    </submittedName>
</protein>
<dbReference type="EMBL" id="LJYG01000045">
    <property type="protein sequence ID" value="KRQ14949.1"/>
    <property type="molecule type" value="Genomic_DNA"/>
</dbReference>
<dbReference type="Proteomes" id="UP000051936">
    <property type="component" value="Unassembled WGS sequence"/>
</dbReference>
<dbReference type="STRING" id="989370.AOQ71_11075"/>
<comment type="caution">
    <text evidence="1">The sequence shown here is derived from an EMBL/GenBank/DDBJ whole genome shotgun (WGS) entry which is preliminary data.</text>
</comment>
<evidence type="ECO:0000313" key="2">
    <source>
        <dbReference type="Proteomes" id="UP000051936"/>
    </source>
</evidence>
<dbReference type="AlphaFoldDB" id="A0A0R3E6L4"/>
<evidence type="ECO:0000313" key="1">
    <source>
        <dbReference type="EMBL" id="KRQ14949.1"/>
    </source>
</evidence>
<accession>A0A0R3E6L4</accession>